<dbReference type="InterPro" id="IPR024079">
    <property type="entry name" value="MetalloPept_cat_dom_sf"/>
</dbReference>
<dbReference type="GO" id="GO:0031012">
    <property type="term" value="C:extracellular matrix"/>
    <property type="evidence" value="ECO:0007669"/>
    <property type="project" value="InterPro"/>
</dbReference>
<dbReference type="GO" id="GO:0008270">
    <property type="term" value="F:zinc ion binding"/>
    <property type="evidence" value="ECO:0007669"/>
    <property type="project" value="InterPro"/>
</dbReference>
<dbReference type="Gene3D" id="3.40.390.10">
    <property type="entry name" value="Collagenase (Catalytic Domain)"/>
    <property type="match status" value="1"/>
</dbReference>
<accession>A0A511HCN8</accession>
<dbReference type="CDD" id="cd04279">
    <property type="entry name" value="ZnMc_MMP_like_1"/>
    <property type="match status" value="1"/>
</dbReference>
<dbReference type="Proteomes" id="UP000321224">
    <property type="component" value="Unassembled WGS sequence"/>
</dbReference>
<name>A0A511HCN8_9BACT</name>
<dbReference type="Proteomes" id="UP000198717">
    <property type="component" value="Unassembled WGS sequence"/>
</dbReference>
<keyword evidence="3" id="KW-0378">Hydrolase</keyword>
<dbReference type="RefSeq" id="WP_090489065.1">
    <property type="nucleotide sequence ID" value="NZ_BJVY01000014.1"/>
</dbReference>
<evidence type="ECO:0000256" key="1">
    <source>
        <dbReference type="ARBA" id="ARBA00022670"/>
    </source>
</evidence>
<sequence length="295" mass="31934">MIPLAPLMLALSLGQVDPYVRSRVDAGDTGTQCLYWTSHRIVWNQSTYGNPDTAGDSEFDAIRASFQSWQDIFAECGNLTLVEGPRVDERQVGYRRQGTNTNLVLFRTRDCNSVVPESDACWADDTCANTHDCWDDDDNTIAITLTTYDERSGIIYDSDISFNAARFSFTTANGGTCFPPVTTQCVATDVQNTATHEVGHLIGLDHTRATGSTMNPSAPPGEVSKRVVDSGSRGFVCDAYPQGQASQSCLHPVTSIELGPKAGGCSAAGPGGALSLVAVWSLWLARRRRREEAVQ</sequence>
<keyword evidence="8" id="KW-1185">Reference proteome</keyword>
<dbReference type="EMBL" id="FNAJ01000003">
    <property type="protein sequence ID" value="SDD89749.1"/>
    <property type="molecule type" value="Genomic_DNA"/>
</dbReference>
<dbReference type="InterPro" id="IPR001818">
    <property type="entry name" value="Pept_M10_metallopeptidase"/>
</dbReference>
<dbReference type="EMBL" id="BJVY01000014">
    <property type="protein sequence ID" value="GEL71245.1"/>
    <property type="molecule type" value="Genomic_DNA"/>
</dbReference>
<dbReference type="NCBIfam" id="TIGR03382">
    <property type="entry name" value="GC_trans_RRR"/>
    <property type="match status" value="1"/>
</dbReference>
<comment type="caution">
    <text evidence="6">The sequence shown here is derived from an EMBL/GenBank/DDBJ whole genome shotgun (WGS) entry which is preliminary data.</text>
</comment>
<dbReference type="InterPro" id="IPR017756">
    <property type="entry name" value="TM_Gly-Cys-Arg_CS"/>
</dbReference>
<keyword evidence="2" id="KW-0479">Metal-binding</keyword>
<dbReference type="Pfam" id="PF00413">
    <property type="entry name" value="Peptidase_M10"/>
    <property type="match status" value="1"/>
</dbReference>
<organism evidence="6 9">
    <name type="scientific">Myxococcus virescens</name>
    <dbReference type="NCBI Taxonomy" id="83456"/>
    <lineage>
        <taxon>Bacteria</taxon>
        <taxon>Pseudomonadati</taxon>
        <taxon>Myxococcota</taxon>
        <taxon>Myxococcia</taxon>
        <taxon>Myxococcales</taxon>
        <taxon>Cystobacterineae</taxon>
        <taxon>Myxococcaceae</taxon>
        <taxon>Myxococcus</taxon>
    </lineage>
</organism>
<proteinExistence type="predicted"/>
<dbReference type="SUPFAM" id="SSF55486">
    <property type="entry name" value="Metalloproteases ('zincins'), catalytic domain"/>
    <property type="match status" value="1"/>
</dbReference>
<feature type="domain" description="Peptidase M10 metallopeptidase" evidence="5">
    <location>
        <begin position="135"/>
        <end position="218"/>
    </location>
</feature>
<evidence type="ECO:0000313" key="7">
    <source>
        <dbReference type="EMBL" id="SDD89749.1"/>
    </source>
</evidence>
<keyword evidence="4" id="KW-0862">Zinc</keyword>
<evidence type="ECO:0000313" key="6">
    <source>
        <dbReference type="EMBL" id="GEL71245.1"/>
    </source>
</evidence>
<dbReference type="NCBIfam" id="NF041905">
    <property type="entry name" value="MXAN_2677_2678"/>
    <property type="match status" value="1"/>
</dbReference>
<protein>
    <submittedName>
        <fullName evidence="7">Myxococcales GC_trans_RRR domain-containing protein</fullName>
    </submittedName>
</protein>
<reference evidence="7 8" key="1">
    <citation type="submission" date="2016-10" db="EMBL/GenBank/DDBJ databases">
        <authorList>
            <person name="Varghese N."/>
            <person name="Submissions S."/>
        </authorList>
    </citation>
    <scope>NUCLEOTIDE SEQUENCE [LARGE SCALE GENOMIC DNA]</scope>
    <source>
        <strain evidence="7 8">DSM 2260</strain>
    </source>
</reference>
<evidence type="ECO:0000313" key="9">
    <source>
        <dbReference type="Proteomes" id="UP000321224"/>
    </source>
</evidence>
<dbReference type="GO" id="GO:0006508">
    <property type="term" value="P:proteolysis"/>
    <property type="evidence" value="ECO:0007669"/>
    <property type="project" value="UniProtKB-KW"/>
</dbReference>
<evidence type="ECO:0000256" key="4">
    <source>
        <dbReference type="ARBA" id="ARBA00022833"/>
    </source>
</evidence>
<evidence type="ECO:0000256" key="3">
    <source>
        <dbReference type="ARBA" id="ARBA00022801"/>
    </source>
</evidence>
<dbReference type="GO" id="GO:0004222">
    <property type="term" value="F:metalloendopeptidase activity"/>
    <property type="evidence" value="ECO:0007669"/>
    <property type="project" value="InterPro"/>
</dbReference>
<reference evidence="6 9" key="2">
    <citation type="submission" date="2019-07" db="EMBL/GenBank/DDBJ databases">
        <title>Whole genome shotgun sequence of Myxococcus virescens NBRC 100334.</title>
        <authorList>
            <person name="Hosoyama A."/>
            <person name="Uohara A."/>
            <person name="Ohji S."/>
            <person name="Ichikawa N."/>
        </authorList>
    </citation>
    <scope>NUCLEOTIDE SEQUENCE [LARGE SCALE GENOMIC DNA]</scope>
    <source>
        <strain evidence="6 9">NBRC 100334</strain>
    </source>
</reference>
<evidence type="ECO:0000313" key="8">
    <source>
        <dbReference type="Proteomes" id="UP000198717"/>
    </source>
</evidence>
<keyword evidence="1" id="KW-0645">Protease</keyword>
<evidence type="ECO:0000259" key="5">
    <source>
        <dbReference type="Pfam" id="PF00413"/>
    </source>
</evidence>
<evidence type="ECO:0000256" key="2">
    <source>
        <dbReference type="ARBA" id="ARBA00022723"/>
    </source>
</evidence>
<gene>
    <name evidence="6" type="ORF">MVI01_30290</name>
    <name evidence="7" type="ORF">SAMN04488504_103152</name>
</gene>
<dbReference type="AlphaFoldDB" id="A0A511HCN8"/>